<dbReference type="Proteomes" id="UP000192342">
    <property type="component" value="Unassembled WGS sequence"/>
</dbReference>
<gene>
    <name evidence="1" type="ORF">ATO7_02505</name>
</gene>
<dbReference type="EMBL" id="AQQV01000001">
    <property type="protein sequence ID" value="ORE88710.1"/>
    <property type="molecule type" value="Genomic_DNA"/>
</dbReference>
<reference evidence="1 2" key="1">
    <citation type="submission" date="2013-04" db="EMBL/GenBank/DDBJ databases">
        <title>Oceanococcus atlanticus 22II-S10r2 Genome Sequencing.</title>
        <authorList>
            <person name="Lai Q."/>
            <person name="Li G."/>
            <person name="Shao Z."/>
        </authorList>
    </citation>
    <scope>NUCLEOTIDE SEQUENCE [LARGE SCALE GENOMIC DNA]</scope>
    <source>
        <strain evidence="1 2">22II-S10r2</strain>
    </source>
</reference>
<evidence type="ECO:0000313" key="2">
    <source>
        <dbReference type="Proteomes" id="UP000192342"/>
    </source>
</evidence>
<name>A0A1Y1SH45_9GAMM</name>
<protein>
    <submittedName>
        <fullName evidence="1">Uncharacterized protein</fullName>
    </submittedName>
</protein>
<accession>A0A1Y1SH45</accession>
<dbReference type="RefSeq" id="WP_083559334.1">
    <property type="nucleotide sequence ID" value="NZ_AQQV01000001.1"/>
</dbReference>
<comment type="caution">
    <text evidence="1">The sequence shown here is derived from an EMBL/GenBank/DDBJ whole genome shotgun (WGS) entry which is preliminary data.</text>
</comment>
<keyword evidence="2" id="KW-1185">Reference proteome</keyword>
<proteinExistence type="predicted"/>
<dbReference type="AlphaFoldDB" id="A0A1Y1SH45"/>
<organism evidence="1 2">
    <name type="scientific">Oceanococcus atlanticus</name>
    <dbReference type="NCBI Taxonomy" id="1317117"/>
    <lineage>
        <taxon>Bacteria</taxon>
        <taxon>Pseudomonadati</taxon>
        <taxon>Pseudomonadota</taxon>
        <taxon>Gammaproteobacteria</taxon>
        <taxon>Chromatiales</taxon>
        <taxon>Oceanococcaceae</taxon>
        <taxon>Oceanococcus</taxon>
    </lineage>
</organism>
<sequence length="77" mass="7777">MMRSAIDDMSGTISTGPAALAPRMYAANMSNGIQTGTVISATNQASTRIIMVTPTTTMAGGAMAITAGIRADTKKPG</sequence>
<evidence type="ECO:0000313" key="1">
    <source>
        <dbReference type="EMBL" id="ORE88710.1"/>
    </source>
</evidence>